<dbReference type="AlphaFoldDB" id="A0A7C8JRF4"/>
<evidence type="ECO:0000256" key="9">
    <source>
        <dbReference type="PROSITE-ProRule" id="PRU10141"/>
    </source>
</evidence>
<evidence type="ECO:0000256" key="4">
    <source>
        <dbReference type="ARBA" id="ARBA00022741"/>
    </source>
</evidence>
<dbReference type="EMBL" id="WIQZ01000014">
    <property type="protein sequence ID" value="KAF3141398.1"/>
    <property type="molecule type" value="Genomic_DNA"/>
</dbReference>
<dbReference type="GO" id="GO:0005829">
    <property type="term" value="C:cytosol"/>
    <property type="evidence" value="ECO:0007669"/>
    <property type="project" value="TreeGrafter"/>
</dbReference>
<feature type="region of interest" description="Disordered" evidence="10">
    <location>
        <begin position="122"/>
        <end position="386"/>
    </location>
</feature>
<keyword evidence="2 12" id="KW-0723">Serine/threonine-protein kinase</keyword>
<evidence type="ECO:0000256" key="3">
    <source>
        <dbReference type="ARBA" id="ARBA00022679"/>
    </source>
</evidence>
<evidence type="ECO:0000259" key="11">
    <source>
        <dbReference type="PROSITE" id="PS50011"/>
    </source>
</evidence>
<dbReference type="Gene3D" id="1.10.510.10">
    <property type="entry name" value="Transferase(Phosphotransferase) domain 1"/>
    <property type="match status" value="1"/>
</dbReference>
<evidence type="ECO:0000256" key="7">
    <source>
        <dbReference type="ARBA" id="ARBA00047899"/>
    </source>
</evidence>
<feature type="region of interest" description="Disordered" evidence="10">
    <location>
        <begin position="1"/>
        <end position="30"/>
    </location>
</feature>
<dbReference type="PROSITE" id="PS00108">
    <property type="entry name" value="PROTEIN_KINASE_ST"/>
    <property type="match status" value="1"/>
</dbReference>
<feature type="domain" description="Protein kinase" evidence="11">
    <location>
        <begin position="396"/>
        <end position="707"/>
    </location>
</feature>
<feature type="region of interest" description="Disordered" evidence="10">
    <location>
        <begin position="773"/>
        <end position="819"/>
    </location>
</feature>
<dbReference type="Pfam" id="PF00069">
    <property type="entry name" value="Pkinase"/>
    <property type="match status" value="1"/>
</dbReference>
<evidence type="ECO:0000256" key="2">
    <source>
        <dbReference type="ARBA" id="ARBA00022527"/>
    </source>
</evidence>
<dbReference type="EC" id="2.7.11.1" evidence="1"/>
<feature type="compositionally biased region" description="Basic and acidic residues" evidence="10">
    <location>
        <begin position="187"/>
        <end position="203"/>
    </location>
</feature>
<feature type="compositionally biased region" description="Polar residues" evidence="10">
    <location>
        <begin position="149"/>
        <end position="165"/>
    </location>
</feature>
<gene>
    <name evidence="12" type="primary">HRK1</name>
    <name evidence="12" type="ORF">TWF703_002198</name>
</gene>
<dbReference type="InterPro" id="IPR000719">
    <property type="entry name" value="Prot_kinase_dom"/>
</dbReference>
<dbReference type="PROSITE" id="PS50011">
    <property type="entry name" value="PROTEIN_KINASE_DOM"/>
    <property type="match status" value="1"/>
</dbReference>
<dbReference type="InterPro" id="IPR011009">
    <property type="entry name" value="Kinase-like_dom_sf"/>
</dbReference>
<keyword evidence="6 9" id="KW-0067">ATP-binding</keyword>
<dbReference type="FunFam" id="1.10.510.10:FF:000595">
    <property type="entry name" value="Protein kinase, putative (AFU_orthologue AFUA_5G11840)"/>
    <property type="match status" value="1"/>
</dbReference>
<dbReference type="PANTHER" id="PTHR24343:SF137">
    <property type="entry name" value="SERINE_THREONINE-PROTEIN KINASE HRK1"/>
    <property type="match status" value="1"/>
</dbReference>
<dbReference type="PROSITE" id="PS00107">
    <property type="entry name" value="PROTEIN_KINASE_ATP"/>
    <property type="match status" value="1"/>
</dbReference>
<feature type="compositionally biased region" description="Polar residues" evidence="10">
    <location>
        <begin position="129"/>
        <end position="140"/>
    </location>
</feature>
<organism evidence="12 13">
    <name type="scientific">Orbilia oligospora</name>
    <name type="common">Nematode-trapping fungus</name>
    <name type="synonym">Arthrobotrys oligospora</name>
    <dbReference type="NCBI Taxonomy" id="2813651"/>
    <lineage>
        <taxon>Eukaryota</taxon>
        <taxon>Fungi</taxon>
        <taxon>Dikarya</taxon>
        <taxon>Ascomycota</taxon>
        <taxon>Pezizomycotina</taxon>
        <taxon>Orbiliomycetes</taxon>
        <taxon>Orbiliales</taxon>
        <taxon>Orbiliaceae</taxon>
        <taxon>Orbilia</taxon>
    </lineage>
</organism>
<keyword evidence="3" id="KW-0808">Transferase</keyword>
<dbReference type="GO" id="GO:0004674">
    <property type="term" value="F:protein serine/threonine kinase activity"/>
    <property type="evidence" value="ECO:0007669"/>
    <property type="project" value="UniProtKB-KW"/>
</dbReference>
<comment type="caution">
    <text evidence="12">The sequence shown here is derived from an EMBL/GenBank/DDBJ whole genome shotgun (WGS) entry which is preliminary data.</text>
</comment>
<feature type="binding site" evidence="9">
    <location>
        <position position="425"/>
    </location>
    <ligand>
        <name>ATP</name>
        <dbReference type="ChEBI" id="CHEBI:30616"/>
    </ligand>
</feature>
<sequence length="819" mass="89835">MSSSPVMTPPAVAANTTAATAPDQSSQSSRIVHFDTQANQVQTIQPLTSRDSLSSEDDDGIVLGQSKSPVVAPPQPVKHARSISRQDHHMEVQEMAERLKKAGLTRGFGSCPFQHCGSIPVSRVPSADGNVSTKSLSRPGSQEHRSPTPHRNSSLSSIEIPQIKTSEPPLPRSVPADPLTPAASHDQGQKGEAKVASLKREDDSSTSVNVMTPEISPAAHSQKQDKQPVLPTLTTDQPRVPRFSIGSGSDQEHRSRDSSPRSGAVTPSYPSSRPFTPTGDKDDPYARSKRPPQSKSIEDIEPRFKFERHHHHHHHHHHKEDKKHGRYLGDNDSPGGSRQSSFADLKRFFKGSKRSSSPSKTQGSTTPKTPTRTSSRLSVNTPMPFADDNGLTKKYGKFGKVLGQGAGGSVRLVRRPTDGVTFAVKEFRAKHQYESDKDYAKKVTAEFCIGSTLHHGNIIETLDIIHERGKWYEVMEYAPYDLFATVMTGKMGREEISCAFMQILNGVKFLHDMGLAHRDLKLDNVVINEFGILKIIDFGSAVVFRYPFESDIVMAHGIVGSDPYLAPEVCNDLKYDPQPADIWSLAIIFCCMSLRRFPWKAPRMSDNSFKLFCAAPTPEAERESAASGLGGGEGAGAESSSAATPASPTNEKSEKKDGVTQANQVIKGPWRLLRLLPRESRLIINSMLKLDPKSRATLQDIYNDPWVKGALDEGKVCSQQDTHLGDPSTHGRGPVYHGIGHDHVLEKPKAGGVGRVVAGGLGSRRRFEGADLKIPARDQSRLPMIQRKDEETEHSGTGTGKHEEEAEREEDGKWVRRIN</sequence>
<dbReference type="SMART" id="SM00220">
    <property type="entry name" value="S_TKc"/>
    <property type="match status" value="1"/>
</dbReference>
<feature type="compositionally biased region" description="Basic residues" evidence="10">
    <location>
        <begin position="306"/>
        <end position="326"/>
    </location>
</feature>
<feature type="compositionally biased region" description="Basic and acidic residues" evidence="10">
    <location>
        <begin position="296"/>
        <end position="305"/>
    </location>
</feature>
<feature type="region of interest" description="Disordered" evidence="10">
    <location>
        <begin position="42"/>
        <end position="87"/>
    </location>
</feature>
<comment type="catalytic activity">
    <reaction evidence="8">
        <text>L-seryl-[protein] + ATP = O-phospho-L-seryl-[protein] + ADP + H(+)</text>
        <dbReference type="Rhea" id="RHEA:17989"/>
        <dbReference type="Rhea" id="RHEA-COMP:9863"/>
        <dbReference type="Rhea" id="RHEA-COMP:11604"/>
        <dbReference type="ChEBI" id="CHEBI:15378"/>
        <dbReference type="ChEBI" id="CHEBI:29999"/>
        <dbReference type="ChEBI" id="CHEBI:30616"/>
        <dbReference type="ChEBI" id="CHEBI:83421"/>
        <dbReference type="ChEBI" id="CHEBI:456216"/>
        <dbReference type="EC" id="2.7.11.1"/>
    </reaction>
</comment>
<dbReference type="InterPro" id="IPR017441">
    <property type="entry name" value="Protein_kinase_ATP_BS"/>
</dbReference>
<dbReference type="CDD" id="cd13994">
    <property type="entry name" value="STKc_HAL4_like"/>
    <property type="match status" value="1"/>
</dbReference>
<feature type="region of interest" description="Disordered" evidence="10">
    <location>
        <begin position="623"/>
        <end position="661"/>
    </location>
</feature>
<dbReference type="Proteomes" id="UP000480548">
    <property type="component" value="Unassembled WGS sequence"/>
</dbReference>
<name>A0A7C8JRF4_ORBOL</name>
<dbReference type="SUPFAM" id="SSF56112">
    <property type="entry name" value="Protein kinase-like (PK-like)"/>
    <property type="match status" value="1"/>
</dbReference>
<feature type="compositionally biased region" description="Basic and acidic residues" evidence="10">
    <location>
        <begin position="250"/>
        <end position="259"/>
    </location>
</feature>
<feature type="compositionally biased region" description="Low complexity" evidence="10">
    <location>
        <begin position="1"/>
        <end position="22"/>
    </location>
</feature>
<accession>A0A7C8JRF4</accession>
<feature type="compositionally biased region" description="Low complexity" evidence="10">
    <location>
        <begin position="354"/>
        <end position="378"/>
    </location>
</feature>
<protein>
    <recommendedName>
        <fullName evidence="1">non-specific serine/threonine protein kinase</fullName>
        <ecNumber evidence="1">2.7.11.1</ecNumber>
    </recommendedName>
</protein>
<dbReference type="InterPro" id="IPR008271">
    <property type="entry name" value="Ser/Thr_kinase_AS"/>
</dbReference>
<feature type="compositionally biased region" description="Polar residues" evidence="10">
    <location>
        <begin position="42"/>
        <end position="52"/>
    </location>
</feature>
<comment type="catalytic activity">
    <reaction evidence="7">
        <text>L-threonyl-[protein] + ATP = O-phospho-L-threonyl-[protein] + ADP + H(+)</text>
        <dbReference type="Rhea" id="RHEA:46608"/>
        <dbReference type="Rhea" id="RHEA-COMP:11060"/>
        <dbReference type="Rhea" id="RHEA-COMP:11605"/>
        <dbReference type="ChEBI" id="CHEBI:15378"/>
        <dbReference type="ChEBI" id="CHEBI:30013"/>
        <dbReference type="ChEBI" id="CHEBI:30616"/>
        <dbReference type="ChEBI" id="CHEBI:61977"/>
        <dbReference type="ChEBI" id="CHEBI:456216"/>
        <dbReference type="EC" id="2.7.11.1"/>
    </reaction>
</comment>
<keyword evidence="5 12" id="KW-0418">Kinase</keyword>
<evidence type="ECO:0000313" key="13">
    <source>
        <dbReference type="Proteomes" id="UP000480548"/>
    </source>
</evidence>
<evidence type="ECO:0000313" key="12">
    <source>
        <dbReference type="EMBL" id="KAF3141398.1"/>
    </source>
</evidence>
<dbReference type="GO" id="GO:0005524">
    <property type="term" value="F:ATP binding"/>
    <property type="evidence" value="ECO:0007669"/>
    <property type="project" value="UniProtKB-UniRule"/>
</dbReference>
<dbReference type="Gene3D" id="3.30.200.20">
    <property type="entry name" value="Phosphorylase Kinase, domain 1"/>
    <property type="match status" value="1"/>
</dbReference>
<dbReference type="PANTHER" id="PTHR24343">
    <property type="entry name" value="SERINE/THREONINE KINASE"/>
    <property type="match status" value="1"/>
</dbReference>
<keyword evidence="4 9" id="KW-0547">Nucleotide-binding</keyword>
<proteinExistence type="predicted"/>
<evidence type="ECO:0000256" key="1">
    <source>
        <dbReference type="ARBA" id="ARBA00012513"/>
    </source>
</evidence>
<evidence type="ECO:0000256" key="10">
    <source>
        <dbReference type="SAM" id="MobiDB-lite"/>
    </source>
</evidence>
<reference evidence="12 13" key="1">
    <citation type="submission" date="2019-06" db="EMBL/GenBank/DDBJ databases">
        <authorList>
            <person name="Palmer J.M."/>
        </authorList>
    </citation>
    <scope>NUCLEOTIDE SEQUENCE [LARGE SCALE GENOMIC DNA]</scope>
    <source>
        <strain evidence="12 13">TWF703</strain>
    </source>
</reference>
<evidence type="ECO:0000256" key="8">
    <source>
        <dbReference type="ARBA" id="ARBA00048679"/>
    </source>
</evidence>
<evidence type="ECO:0000256" key="6">
    <source>
        <dbReference type="ARBA" id="ARBA00022840"/>
    </source>
</evidence>
<evidence type="ECO:0000256" key="5">
    <source>
        <dbReference type="ARBA" id="ARBA00022777"/>
    </source>
</evidence>